<dbReference type="CDD" id="cd07716">
    <property type="entry name" value="RNaseZ_short-form-like_MBL-fold"/>
    <property type="match status" value="1"/>
</dbReference>
<evidence type="ECO:0000313" key="1">
    <source>
        <dbReference type="EMBL" id="ARJ03827.1"/>
    </source>
</evidence>
<proteinExistence type="predicted"/>
<dbReference type="EMBL" id="CP020715">
    <property type="protein sequence ID" value="ARJ03827.1"/>
    <property type="molecule type" value="Genomic_DNA"/>
</dbReference>
<gene>
    <name evidence="1" type="ORF">B5808_00190</name>
</gene>
<sequence length="250" mass="26223">MDLTVLGSATPYPRPDEPASGYLVQTGTTAIWLDAGPGTLAELQRAIALRDLTAIVVSHQHADHTSDLLTAYYALRFAEDRPDRPVPLYAPRGMLEAMAAFLGPSSRTGLPQALDVRDLAEERSAIVGDLEMAWAPVEHGMPAFGFTFAQHGEVLLGYSGDSAPGPAVDTALAGATTVLIEAGTAAQLPTEPSVHHTPEEAGATAAAVGAARLVLTHIDGSITQEDARVRARSTFPGEVIIARRGLTITL</sequence>
<evidence type="ECO:0000313" key="2">
    <source>
        <dbReference type="Proteomes" id="UP000192775"/>
    </source>
</evidence>
<dbReference type="Pfam" id="PF12706">
    <property type="entry name" value="Lactamase_B_2"/>
    <property type="match status" value="1"/>
</dbReference>
<organism evidence="1 2">
    <name type="scientific">Cnuibacter physcomitrellae</name>
    <dbReference type="NCBI Taxonomy" id="1619308"/>
    <lineage>
        <taxon>Bacteria</taxon>
        <taxon>Bacillati</taxon>
        <taxon>Actinomycetota</taxon>
        <taxon>Actinomycetes</taxon>
        <taxon>Micrococcales</taxon>
        <taxon>Microbacteriaceae</taxon>
        <taxon>Cnuibacter</taxon>
    </lineage>
</organism>
<name>A0A1X9LFB4_9MICO</name>
<dbReference type="InterPro" id="IPR001279">
    <property type="entry name" value="Metallo-B-lactamas"/>
</dbReference>
<dbReference type="InterPro" id="IPR036866">
    <property type="entry name" value="RibonucZ/Hydroxyglut_hydro"/>
</dbReference>
<dbReference type="KEGG" id="cphy:B5808_00190"/>
<dbReference type="GO" id="GO:0042781">
    <property type="term" value="F:3'-tRNA processing endoribonuclease activity"/>
    <property type="evidence" value="ECO:0007669"/>
    <property type="project" value="TreeGrafter"/>
</dbReference>
<dbReference type="Proteomes" id="UP000192775">
    <property type="component" value="Chromosome"/>
</dbReference>
<dbReference type="PANTHER" id="PTHR46018:SF4">
    <property type="entry name" value="METALLO-HYDROLASE YHFI-RELATED"/>
    <property type="match status" value="1"/>
</dbReference>
<dbReference type="STRING" id="1619308.B5808_00190"/>
<dbReference type="AlphaFoldDB" id="A0A1X9LFB4"/>
<dbReference type="RefSeq" id="WP_085017639.1">
    <property type="nucleotide sequence ID" value="NZ_BMHD01000001.1"/>
</dbReference>
<dbReference type="PANTHER" id="PTHR46018">
    <property type="entry name" value="ZINC PHOSPHODIESTERASE ELAC PROTEIN 1"/>
    <property type="match status" value="1"/>
</dbReference>
<accession>A0A1X9LFB4</accession>
<protein>
    <submittedName>
        <fullName evidence="1">Uncharacterized protein</fullName>
    </submittedName>
</protein>
<dbReference type="SUPFAM" id="SSF56281">
    <property type="entry name" value="Metallo-hydrolase/oxidoreductase"/>
    <property type="match status" value="1"/>
</dbReference>
<dbReference type="Gene3D" id="3.60.15.10">
    <property type="entry name" value="Ribonuclease Z/Hydroxyacylglutathione hydrolase-like"/>
    <property type="match status" value="1"/>
</dbReference>
<keyword evidence="2" id="KW-1185">Reference proteome</keyword>
<reference evidence="1 2" key="1">
    <citation type="submission" date="2017-04" db="EMBL/GenBank/DDBJ databases">
        <authorList>
            <person name="Afonso C.L."/>
            <person name="Miller P.J."/>
            <person name="Scott M.A."/>
            <person name="Spackman E."/>
            <person name="Goraichik I."/>
            <person name="Dimitrov K.M."/>
            <person name="Suarez D.L."/>
            <person name="Swayne D.E."/>
        </authorList>
    </citation>
    <scope>NUCLEOTIDE SEQUENCE [LARGE SCALE GENOMIC DNA]</scope>
    <source>
        <strain evidence="2">XA(T)</strain>
    </source>
</reference>